<dbReference type="Proteomes" id="UP000308600">
    <property type="component" value="Unassembled WGS sequence"/>
</dbReference>
<accession>A0ACD3AHW1</accession>
<name>A0ACD3AHW1_9AGAR</name>
<keyword evidence="2" id="KW-1185">Reference proteome</keyword>
<protein>
    <submittedName>
        <fullName evidence="1">Uncharacterized protein</fullName>
    </submittedName>
</protein>
<evidence type="ECO:0000313" key="2">
    <source>
        <dbReference type="Proteomes" id="UP000308600"/>
    </source>
</evidence>
<dbReference type="EMBL" id="ML208435">
    <property type="protein sequence ID" value="TFK65478.1"/>
    <property type="molecule type" value="Genomic_DNA"/>
</dbReference>
<proteinExistence type="predicted"/>
<reference evidence="1 2" key="1">
    <citation type="journal article" date="2019" name="Nat. Ecol. Evol.">
        <title>Megaphylogeny resolves global patterns of mushroom evolution.</title>
        <authorList>
            <person name="Varga T."/>
            <person name="Krizsan K."/>
            <person name="Foldi C."/>
            <person name="Dima B."/>
            <person name="Sanchez-Garcia M."/>
            <person name="Sanchez-Ramirez S."/>
            <person name="Szollosi G.J."/>
            <person name="Szarkandi J.G."/>
            <person name="Papp V."/>
            <person name="Albert L."/>
            <person name="Andreopoulos W."/>
            <person name="Angelini C."/>
            <person name="Antonin V."/>
            <person name="Barry K.W."/>
            <person name="Bougher N.L."/>
            <person name="Buchanan P."/>
            <person name="Buyck B."/>
            <person name="Bense V."/>
            <person name="Catcheside P."/>
            <person name="Chovatia M."/>
            <person name="Cooper J."/>
            <person name="Damon W."/>
            <person name="Desjardin D."/>
            <person name="Finy P."/>
            <person name="Geml J."/>
            <person name="Haridas S."/>
            <person name="Hughes K."/>
            <person name="Justo A."/>
            <person name="Karasinski D."/>
            <person name="Kautmanova I."/>
            <person name="Kiss B."/>
            <person name="Kocsube S."/>
            <person name="Kotiranta H."/>
            <person name="LaButti K.M."/>
            <person name="Lechner B.E."/>
            <person name="Liimatainen K."/>
            <person name="Lipzen A."/>
            <person name="Lukacs Z."/>
            <person name="Mihaltcheva S."/>
            <person name="Morgado L.N."/>
            <person name="Niskanen T."/>
            <person name="Noordeloos M.E."/>
            <person name="Ohm R.A."/>
            <person name="Ortiz-Santana B."/>
            <person name="Ovrebo C."/>
            <person name="Racz N."/>
            <person name="Riley R."/>
            <person name="Savchenko A."/>
            <person name="Shiryaev A."/>
            <person name="Soop K."/>
            <person name="Spirin V."/>
            <person name="Szebenyi C."/>
            <person name="Tomsovsky M."/>
            <person name="Tulloss R.E."/>
            <person name="Uehling J."/>
            <person name="Grigoriev I.V."/>
            <person name="Vagvolgyi C."/>
            <person name="Papp T."/>
            <person name="Martin F.M."/>
            <person name="Miettinen O."/>
            <person name="Hibbett D.S."/>
            <person name="Nagy L.G."/>
        </authorList>
    </citation>
    <scope>NUCLEOTIDE SEQUENCE [LARGE SCALE GENOMIC DNA]</scope>
    <source>
        <strain evidence="1 2">NL-1719</strain>
    </source>
</reference>
<evidence type="ECO:0000313" key="1">
    <source>
        <dbReference type="EMBL" id="TFK65478.1"/>
    </source>
</evidence>
<organism evidence="1 2">
    <name type="scientific">Pluteus cervinus</name>
    <dbReference type="NCBI Taxonomy" id="181527"/>
    <lineage>
        <taxon>Eukaryota</taxon>
        <taxon>Fungi</taxon>
        <taxon>Dikarya</taxon>
        <taxon>Basidiomycota</taxon>
        <taxon>Agaricomycotina</taxon>
        <taxon>Agaricomycetes</taxon>
        <taxon>Agaricomycetidae</taxon>
        <taxon>Agaricales</taxon>
        <taxon>Pluteineae</taxon>
        <taxon>Pluteaceae</taxon>
        <taxon>Pluteus</taxon>
    </lineage>
</organism>
<gene>
    <name evidence="1" type="ORF">BDN72DRAFT_195770</name>
</gene>
<sequence>MLSSILTQRFDTSDIAFAKVDEEIAILREGIRALHAYRNTYTPVYRLPPEVLTRIFSLTMQIPNRDWYYGAGMFNRGVAVTRTSQHWRNVALASSSLWSHISSSYPKPIMEEWLKRSKAAPLYVNVYCTSPRDAQLFLVPLHRVRELTLELTTNAWNTFSSNMSSAAPLLEFLSITLNTSPPPEGIAEPTFWGGFPRLRHLHLSGCSFDTESSLFTDLVSLELCNPPNKVPEQALLSTLRNLPRLTLLTLLDVLDPSNPPVSAEIGAVSLSALQSLSCQFNLTIPFQHPDQ</sequence>